<evidence type="ECO:0000259" key="2">
    <source>
        <dbReference type="Pfam" id="PF13205"/>
    </source>
</evidence>
<keyword evidence="4" id="KW-1185">Reference proteome</keyword>
<proteinExistence type="predicted"/>
<dbReference type="RefSeq" id="WP_310297210.1">
    <property type="nucleotide sequence ID" value="NZ_JAVDYG010000001.1"/>
</dbReference>
<dbReference type="SUPFAM" id="SSF49265">
    <property type="entry name" value="Fibronectin type III"/>
    <property type="match status" value="1"/>
</dbReference>
<dbReference type="Proteomes" id="UP001183648">
    <property type="component" value="Unassembled WGS sequence"/>
</dbReference>
<dbReference type="InterPro" id="IPR032812">
    <property type="entry name" value="SbsA_Ig"/>
</dbReference>
<feature type="domain" description="SbsA Ig-like" evidence="2">
    <location>
        <begin position="1014"/>
        <end position="1107"/>
    </location>
</feature>
<dbReference type="InterPro" id="IPR036116">
    <property type="entry name" value="FN3_sf"/>
</dbReference>
<comment type="caution">
    <text evidence="3">The sequence shown here is derived from an EMBL/GenBank/DDBJ whole genome shotgun (WGS) entry which is preliminary data.</text>
</comment>
<dbReference type="InterPro" id="IPR014755">
    <property type="entry name" value="Cu-Rt/internalin_Ig-like"/>
</dbReference>
<keyword evidence="1" id="KW-0732">Signal</keyword>
<dbReference type="Gene3D" id="2.60.40.10">
    <property type="entry name" value="Immunoglobulins"/>
    <property type="match status" value="9"/>
</dbReference>
<evidence type="ECO:0000313" key="4">
    <source>
        <dbReference type="Proteomes" id="UP001183648"/>
    </source>
</evidence>
<evidence type="ECO:0000313" key="3">
    <source>
        <dbReference type="EMBL" id="MDR7360562.1"/>
    </source>
</evidence>
<evidence type="ECO:0000256" key="1">
    <source>
        <dbReference type="ARBA" id="ARBA00022729"/>
    </source>
</evidence>
<gene>
    <name evidence="3" type="ORF">J2S63_000115</name>
</gene>
<accession>A0ABU2BPI9</accession>
<name>A0ABU2BPI9_9ACTN</name>
<dbReference type="Gene3D" id="2.60.40.1220">
    <property type="match status" value="1"/>
</dbReference>
<sequence>MSGAKTYEVKVATNESFTSSSVKYSTTTVNRQVVPNVALPVGTIFWEVRARNSDGTSEWSTNYFDHSRSSGPTLISPADGAVLDQPDDPVVLSWTPTPGATRYSVEISTDEAFSTILKTYTPTTSSVLADAPGLQNTYYWRVRADLGSGIYTEFSPYRRYGTTGMDAPELVSPGASGLETVQDVVLDWKPVKGAKSYNLQVSTDQNFNTFDLQVPNIVGTKYSPPTTLDNDQYYWRVQPVNAANQTLDWSSVPTGTFRRNWPDQPTLEYPGRSFQAGTPPVVRDPIYFQWTPMAHASRYRLEIDTDTDFQNLFDSCITQTTTFVPSELNDCFPAAAGTYYWRVVGLDDPRTPSVQSEAIFSPIWTFSYDPDRVDMSTVIPRGGESVTFPTLKWDPVRGAASYRVYVYRTSDNVAVVNGATTYATSYTPRKALEAGKTYRWYAKPVSVSGRVGAGLLPAAMATFNLVDPDAATATTPEPTGPVDGTEFKRFPTLSWTPVAGAATYRIGVRLANGISGFADLGETFAYPEGQDDSTTYLPSATYQWSVTAYDIDNNELTSTLNPRTFKIVEFPATQDQRVAMSGLASNDNATSCTAVLDQRCENTRQTPVLRWSPVTDAGFYRVQLWHDRNRTNAVANSVLVDQPMYMRPAELPDSQASDAYYWTVEACRGSKSFPVCRSTVQSPARWAFNKLSNPVEGLAPGVPVNATGTPVDATATVPTIPDEINFSWKDYKATNWDDPSASEMDSVDEKGRLEARTYRVEVSTTPNFSTVVETRDVDQTTFTAFARAYPDGVLYWRVRAVDAAGNLLAPSPTYKVIKKSPAPMLTVMPNGRAVSGSEPFRWQPLDYAAGYDIEIYKNDDTLGQPANRVVSVSSSQAALVLSTNPLPVSTSPYRWRVRKYDASGNRAAWSSLSTSAAQFTIVGAKPTLLSPSASAYVAPTNSYFTWGAVARATKYRFERRAPGASSNAESVTTPALAWAPSQALAQGSWQWRVVALDASGAQLGASSWRSFSVDTVRPTVTSKTPTGNVAVTTNFTARFSEKVTKVSTSTFRLYRSGTPDPLPAVVTLNSTGTSAVLNPSANLRKGKTYYVRLTTGIKDPAGNSLVATSWKVLGK</sequence>
<reference evidence="3 4" key="1">
    <citation type="submission" date="2023-07" db="EMBL/GenBank/DDBJ databases">
        <title>Sequencing the genomes of 1000 actinobacteria strains.</title>
        <authorList>
            <person name="Klenk H.-P."/>
        </authorList>
    </citation>
    <scope>NUCLEOTIDE SEQUENCE [LARGE SCALE GENOMIC DNA]</scope>
    <source>
        <strain evidence="3 4">DSM 19426</strain>
    </source>
</reference>
<dbReference type="InterPro" id="IPR013783">
    <property type="entry name" value="Ig-like_fold"/>
</dbReference>
<dbReference type="EMBL" id="JAVDYG010000001">
    <property type="protein sequence ID" value="MDR7360562.1"/>
    <property type="molecule type" value="Genomic_DNA"/>
</dbReference>
<protein>
    <recommendedName>
        <fullName evidence="2">SbsA Ig-like domain-containing protein</fullName>
    </recommendedName>
</protein>
<organism evidence="3 4">
    <name type="scientific">Nocardioides marmoribigeumensis</name>
    <dbReference type="NCBI Taxonomy" id="433649"/>
    <lineage>
        <taxon>Bacteria</taxon>
        <taxon>Bacillati</taxon>
        <taxon>Actinomycetota</taxon>
        <taxon>Actinomycetes</taxon>
        <taxon>Propionibacteriales</taxon>
        <taxon>Nocardioidaceae</taxon>
        <taxon>Nocardioides</taxon>
    </lineage>
</organism>
<dbReference type="Pfam" id="PF13205">
    <property type="entry name" value="Big_5"/>
    <property type="match status" value="1"/>
</dbReference>